<dbReference type="RefSeq" id="WP_262685769.1">
    <property type="nucleotide sequence ID" value="NZ_JAOQIO010000084.1"/>
</dbReference>
<keyword evidence="1" id="KW-0472">Membrane</keyword>
<dbReference type="Proteomes" id="UP001652445">
    <property type="component" value="Unassembled WGS sequence"/>
</dbReference>
<gene>
    <name evidence="2" type="ORF">OB236_21320</name>
</gene>
<dbReference type="EMBL" id="JAOQIO010000084">
    <property type="protein sequence ID" value="MCU6794654.1"/>
    <property type="molecule type" value="Genomic_DNA"/>
</dbReference>
<keyword evidence="1" id="KW-1133">Transmembrane helix</keyword>
<keyword evidence="3" id="KW-1185">Reference proteome</keyword>
<dbReference type="PANTHER" id="PTHR40070:SF1">
    <property type="entry name" value="UPF0478 PROTEIN YTXG"/>
    <property type="match status" value="1"/>
</dbReference>
<reference evidence="2 3" key="1">
    <citation type="submission" date="2022-09" db="EMBL/GenBank/DDBJ databases">
        <authorList>
            <person name="Han X.L."/>
            <person name="Wang Q."/>
            <person name="Lu T."/>
        </authorList>
    </citation>
    <scope>NUCLEOTIDE SEQUENCE [LARGE SCALE GENOMIC DNA]</scope>
    <source>
        <strain evidence="2 3">WQ 127069</strain>
    </source>
</reference>
<keyword evidence="1" id="KW-0812">Transmembrane</keyword>
<dbReference type="PANTHER" id="PTHR40070">
    <property type="entry name" value="UPF0478 PROTEIN YTXG"/>
    <property type="match status" value="1"/>
</dbReference>
<evidence type="ECO:0000256" key="1">
    <source>
        <dbReference type="SAM" id="Phobius"/>
    </source>
</evidence>
<accession>A0ABT2UJ37</accession>
<name>A0ABT2UJ37_9BACL</name>
<dbReference type="Pfam" id="PF06103">
    <property type="entry name" value="DUF948"/>
    <property type="match status" value="1"/>
</dbReference>
<protein>
    <submittedName>
        <fullName evidence="2">DUF948 domain-containing protein</fullName>
    </submittedName>
</protein>
<dbReference type="InterPro" id="IPR009293">
    <property type="entry name" value="UPF0478"/>
</dbReference>
<evidence type="ECO:0000313" key="3">
    <source>
        <dbReference type="Proteomes" id="UP001652445"/>
    </source>
</evidence>
<proteinExistence type="predicted"/>
<comment type="caution">
    <text evidence="2">The sequence shown here is derived from an EMBL/GenBank/DDBJ whole genome shotgun (WGS) entry which is preliminary data.</text>
</comment>
<feature type="transmembrane region" description="Helical" evidence="1">
    <location>
        <begin position="6"/>
        <end position="26"/>
    </location>
</feature>
<sequence length="153" mass="16942">MDWPLIVSLAVLTGVMVIGIALLLWIEVRRAIRRSLAMMERMEAQMKGTLEDTQQLIQTTQSLTVDIQRRLHAADGIMQAIQSTGEASASLSKSIKGISGVLSNSITEARATLQNEQDTVRNLIAMTTMGVELWHKWQSRKPSKPSSPANEQQ</sequence>
<organism evidence="2 3">
    <name type="scientific">Paenibacillus baimaensis</name>
    <dbReference type="NCBI Taxonomy" id="2982185"/>
    <lineage>
        <taxon>Bacteria</taxon>
        <taxon>Bacillati</taxon>
        <taxon>Bacillota</taxon>
        <taxon>Bacilli</taxon>
        <taxon>Bacillales</taxon>
        <taxon>Paenibacillaceae</taxon>
        <taxon>Paenibacillus</taxon>
    </lineage>
</organism>
<evidence type="ECO:0000313" key="2">
    <source>
        <dbReference type="EMBL" id="MCU6794654.1"/>
    </source>
</evidence>